<dbReference type="GO" id="GO:0004749">
    <property type="term" value="F:ribose phosphate diphosphokinase activity"/>
    <property type="evidence" value="ECO:0007669"/>
    <property type="project" value="TreeGrafter"/>
</dbReference>
<dbReference type="GO" id="GO:0002189">
    <property type="term" value="C:ribose phosphate diphosphokinase complex"/>
    <property type="evidence" value="ECO:0007669"/>
    <property type="project" value="TreeGrafter"/>
</dbReference>
<dbReference type="SMART" id="SM01400">
    <property type="entry name" value="Pribosyltran_N"/>
    <property type="match status" value="1"/>
</dbReference>
<gene>
    <name evidence="5" type="ORF">Lche_2202</name>
</gene>
<organism evidence="5 6">
    <name type="scientific">Legionella cherrii</name>
    <dbReference type="NCBI Taxonomy" id="28084"/>
    <lineage>
        <taxon>Bacteria</taxon>
        <taxon>Pseudomonadati</taxon>
        <taxon>Pseudomonadota</taxon>
        <taxon>Gammaproteobacteria</taxon>
        <taxon>Legionellales</taxon>
        <taxon>Legionellaceae</taxon>
        <taxon>Legionella</taxon>
    </lineage>
</organism>
<dbReference type="Pfam" id="PF13793">
    <property type="entry name" value="Pribosyltran_N"/>
    <property type="match status" value="1"/>
</dbReference>
<accession>A0A0W0S9V9</accession>
<dbReference type="GO" id="GO:0005737">
    <property type="term" value="C:cytoplasm"/>
    <property type="evidence" value="ECO:0007669"/>
    <property type="project" value="TreeGrafter"/>
</dbReference>
<dbReference type="AlphaFoldDB" id="A0A0W0S9V9"/>
<dbReference type="GO" id="GO:0006164">
    <property type="term" value="P:purine nucleotide biosynthetic process"/>
    <property type="evidence" value="ECO:0007669"/>
    <property type="project" value="TreeGrafter"/>
</dbReference>
<dbReference type="FunFam" id="3.40.50.2020:FF:000014">
    <property type="entry name" value="Ribose-phosphate pyrophosphokinase 1"/>
    <property type="match status" value="1"/>
</dbReference>
<name>A0A0W0S9V9_9GAMM</name>
<sequence length="298" mass="32983">MKPTPILFSLFGSDHFAKAMQPQLGYEMGSITLHQFPDDEIVINIKSSVNDKDVIMIADLTHPNDKILPLLFAAETAKELGAKKIGLIAPYLVYMRQDKRFQPGDSITSHYFATLISNYFDGLMTIDPHLHRWHALNDIYSIPAIALHATKPIAAWIKANVPDALLIGPDAESAQWVSDIAQRMKAPFLVLEKQRKGDNLVEISIPQIGLYQSHTPILVDDIISTAATLIKTVNHLKSLHMKPPICIGVHALFAGNAYEDLQQAGVKQIITCNTIAHASNAIDVTDLMIEAMDDLFKT</sequence>
<dbReference type="InterPro" id="IPR000836">
    <property type="entry name" value="PRTase_dom"/>
</dbReference>
<dbReference type="Gene3D" id="3.40.50.2020">
    <property type="match status" value="2"/>
</dbReference>
<dbReference type="RefSeq" id="WP_058387932.1">
    <property type="nucleotide sequence ID" value="NZ_LNXW01000013.1"/>
</dbReference>
<dbReference type="NCBIfam" id="TIGR01251">
    <property type="entry name" value="ribP_PPkin"/>
    <property type="match status" value="1"/>
</dbReference>
<dbReference type="InterPro" id="IPR029099">
    <property type="entry name" value="Pribosyltran_N"/>
</dbReference>
<dbReference type="Proteomes" id="UP000054921">
    <property type="component" value="Unassembled WGS sequence"/>
</dbReference>
<evidence type="ECO:0000256" key="2">
    <source>
        <dbReference type="RuleBase" id="RU004324"/>
    </source>
</evidence>
<dbReference type="CDD" id="cd06223">
    <property type="entry name" value="PRTases_typeI"/>
    <property type="match status" value="1"/>
</dbReference>
<dbReference type="InterPro" id="IPR029057">
    <property type="entry name" value="PRTase-like"/>
</dbReference>
<dbReference type="EMBL" id="LNXW01000013">
    <property type="protein sequence ID" value="KTC80182.1"/>
    <property type="molecule type" value="Genomic_DNA"/>
</dbReference>
<dbReference type="SUPFAM" id="SSF53271">
    <property type="entry name" value="PRTase-like"/>
    <property type="match status" value="2"/>
</dbReference>
<dbReference type="PANTHER" id="PTHR10210:SF41">
    <property type="entry name" value="RIBOSE-PHOSPHATE PYROPHOSPHOKINASE 1, CHLOROPLASTIC"/>
    <property type="match status" value="1"/>
</dbReference>
<dbReference type="GO" id="GO:0006015">
    <property type="term" value="P:5-phosphoribose 1-diphosphate biosynthetic process"/>
    <property type="evidence" value="ECO:0007669"/>
    <property type="project" value="TreeGrafter"/>
</dbReference>
<evidence type="ECO:0000256" key="1">
    <source>
        <dbReference type="ARBA" id="ARBA00022727"/>
    </source>
</evidence>
<dbReference type="Pfam" id="PF00156">
    <property type="entry name" value="Pribosyltran"/>
    <property type="match status" value="1"/>
</dbReference>
<evidence type="ECO:0000313" key="6">
    <source>
        <dbReference type="Proteomes" id="UP000054921"/>
    </source>
</evidence>
<comment type="caution">
    <text evidence="5">The sequence shown here is derived from an EMBL/GenBank/DDBJ whole genome shotgun (WGS) entry which is preliminary data.</text>
</comment>
<dbReference type="OrthoDB" id="324294at2"/>
<reference evidence="5 6" key="1">
    <citation type="submission" date="2015-11" db="EMBL/GenBank/DDBJ databases">
        <title>Genomic analysis of 38 Legionella species identifies large and diverse effector repertoires.</title>
        <authorList>
            <person name="Burstein D."/>
            <person name="Amaro F."/>
            <person name="Zusman T."/>
            <person name="Lifshitz Z."/>
            <person name="Cohen O."/>
            <person name="Gilbert J.A."/>
            <person name="Pupko T."/>
            <person name="Shuman H.A."/>
            <person name="Segal G."/>
        </authorList>
    </citation>
    <scope>NUCLEOTIDE SEQUENCE [LARGE SCALE GENOMIC DNA]</scope>
    <source>
        <strain evidence="5 6">ORW</strain>
    </source>
</reference>
<feature type="domain" description="Ribose-phosphate pyrophosphokinase N-terminal" evidence="4">
    <location>
        <begin position="7"/>
        <end position="117"/>
    </location>
</feature>
<proteinExistence type="inferred from homology"/>
<dbReference type="STRING" id="28084.Lche_2202"/>
<evidence type="ECO:0000259" key="4">
    <source>
        <dbReference type="Pfam" id="PF13793"/>
    </source>
</evidence>
<dbReference type="PATRIC" id="fig|28084.5.peg.2385"/>
<protein>
    <submittedName>
        <fullName evidence="5">Phosphoribosylpyrophosphate synthetase</fullName>
    </submittedName>
</protein>
<comment type="similarity">
    <text evidence="2">Belongs to the ribose-phosphate pyrophosphokinase family.</text>
</comment>
<evidence type="ECO:0000313" key="5">
    <source>
        <dbReference type="EMBL" id="KTC80182.1"/>
    </source>
</evidence>
<dbReference type="InterPro" id="IPR005946">
    <property type="entry name" value="Rib-P_diPkinase"/>
</dbReference>
<dbReference type="NCBIfam" id="NF005537">
    <property type="entry name" value="PRK07199.1"/>
    <property type="match status" value="1"/>
</dbReference>
<keyword evidence="1 2" id="KW-0545">Nucleotide biosynthesis</keyword>
<feature type="domain" description="Phosphoribosyltransferase" evidence="3">
    <location>
        <begin position="138"/>
        <end position="277"/>
    </location>
</feature>
<evidence type="ECO:0000259" key="3">
    <source>
        <dbReference type="Pfam" id="PF00156"/>
    </source>
</evidence>
<dbReference type="PANTHER" id="PTHR10210">
    <property type="entry name" value="RIBOSE-PHOSPHATE DIPHOSPHOKINASE FAMILY MEMBER"/>
    <property type="match status" value="1"/>
</dbReference>
<dbReference type="GO" id="GO:0000287">
    <property type="term" value="F:magnesium ion binding"/>
    <property type="evidence" value="ECO:0007669"/>
    <property type="project" value="InterPro"/>
</dbReference>